<proteinExistence type="predicted"/>
<name>A0A4V3I6W1_9MICO</name>
<dbReference type="OrthoDB" id="9797931at2"/>
<dbReference type="InterPro" id="IPR013149">
    <property type="entry name" value="ADH-like_C"/>
</dbReference>
<dbReference type="Gene3D" id="3.90.180.10">
    <property type="entry name" value="Medium-chain alcohol dehydrogenases, catalytic domain"/>
    <property type="match status" value="2"/>
</dbReference>
<dbReference type="GO" id="GO:0016491">
    <property type="term" value="F:oxidoreductase activity"/>
    <property type="evidence" value="ECO:0007669"/>
    <property type="project" value="UniProtKB-KW"/>
</dbReference>
<dbReference type="SUPFAM" id="SSF51735">
    <property type="entry name" value="NAD(P)-binding Rossmann-fold domains"/>
    <property type="match status" value="1"/>
</dbReference>
<organism evidence="5 6">
    <name type="scientific">Cryobacterium tagatosivorans</name>
    <dbReference type="NCBI Taxonomy" id="1259199"/>
    <lineage>
        <taxon>Bacteria</taxon>
        <taxon>Bacillati</taxon>
        <taxon>Actinomycetota</taxon>
        <taxon>Actinomycetes</taxon>
        <taxon>Micrococcales</taxon>
        <taxon>Microbacteriaceae</taxon>
        <taxon>Cryobacterium</taxon>
    </lineage>
</organism>
<dbReference type="InterPro" id="IPR050129">
    <property type="entry name" value="Zn_alcohol_dh"/>
</dbReference>
<dbReference type="AlphaFoldDB" id="A0A4V3I6W1"/>
<keyword evidence="6" id="KW-1185">Reference proteome</keyword>
<feature type="domain" description="Alcohol dehydrogenase-like N-terminal" evidence="4">
    <location>
        <begin position="27"/>
        <end position="89"/>
    </location>
</feature>
<accession>A0A4V3I6W1</accession>
<evidence type="ECO:0000259" key="3">
    <source>
        <dbReference type="Pfam" id="PF00107"/>
    </source>
</evidence>
<comment type="cofactor">
    <cofactor evidence="1">
        <name>Zn(2+)</name>
        <dbReference type="ChEBI" id="CHEBI:29105"/>
    </cofactor>
</comment>
<dbReference type="EMBL" id="SOEZ01000007">
    <property type="protein sequence ID" value="TFB56402.1"/>
    <property type="molecule type" value="Genomic_DNA"/>
</dbReference>
<dbReference type="Proteomes" id="UP000297866">
    <property type="component" value="Unassembled WGS sequence"/>
</dbReference>
<sequence length="322" mass="33881">MWALELTGPSTFETRVVPAPVEAHLQQGEVLLRSLAGGVCGSDLPFFRGRPNPLARTGDPAQPGFPLHEIVGEVVASADAGISVGDRAVGWASSSDGLAEFVVSRGASLHAIAKDLDATIAVMLQPLACVLYAVDQLGDLAGRSVAVLGVGPIGALFAHVVKSRGASRVVGVDRVDRSDVRAVFGLDEVVHADAETWAGALAESERPDVIVEAVGHQVETLTSAVEALAWGGTIFYFGIPNDRVYPFPMDQFLRKNARLISGVTPVVHRRRVLGAADAYVAKHPELVGAYLGTPYSYEDAQSAFEAAAHPRAGQMKVTLCLG</sequence>
<dbReference type="Pfam" id="PF00107">
    <property type="entry name" value="ADH_zinc_N"/>
    <property type="match status" value="1"/>
</dbReference>
<dbReference type="InterPro" id="IPR013154">
    <property type="entry name" value="ADH-like_N"/>
</dbReference>
<evidence type="ECO:0000256" key="1">
    <source>
        <dbReference type="ARBA" id="ARBA00001947"/>
    </source>
</evidence>
<evidence type="ECO:0000313" key="6">
    <source>
        <dbReference type="Proteomes" id="UP000297866"/>
    </source>
</evidence>
<feature type="domain" description="Alcohol dehydrogenase-like C-terminal" evidence="3">
    <location>
        <begin position="152"/>
        <end position="260"/>
    </location>
</feature>
<dbReference type="InterPro" id="IPR011032">
    <property type="entry name" value="GroES-like_sf"/>
</dbReference>
<reference evidence="5 6" key="1">
    <citation type="submission" date="2019-03" db="EMBL/GenBank/DDBJ databases">
        <title>Genomics of glacier-inhabiting Cryobacterium strains.</title>
        <authorList>
            <person name="Liu Q."/>
            <person name="Xin Y.-H."/>
        </authorList>
    </citation>
    <scope>NUCLEOTIDE SEQUENCE [LARGE SCALE GENOMIC DNA]</scope>
    <source>
        <strain evidence="5 6">Sr47</strain>
    </source>
</reference>
<gene>
    <name evidence="5" type="ORF">E3O23_01050</name>
</gene>
<dbReference type="InterPro" id="IPR036291">
    <property type="entry name" value="NAD(P)-bd_dom_sf"/>
</dbReference>
<evidence type="ECO:0000259" key="4">
    <source>
        <dbReference type="Pfam" id="PF08240"/>
    </source>
</evidence>
<dbReference type="SUPFAM" id="SSF50129">
    <property type="entry name" value="GroES-like"/>
    <property type="match status" value="1"/>
</dbReference>
<dbReference type="PANTHER" id="PTHR43401:SF2">
    <property type="entry name" value="L-THREONINE 3-DEHYDROGENASE"/>
    <property type="match status" value="1"/>
</dbReference>
<keyword evidence="2" id="KW-0560">Oxidoreductase</keyword>
<dbReference type="Gene3D" id="3.40.50.720">
    <property type="entry name" value="NAD(P)-binding Rossmann-like Domain"/>
    <property type="match status" value="1"/>
</dbReference>
<protein>
    <submittedName>
        <fullName evidence="5">Alcohol dehydrogenase</fullName>
    </submittedName>
</protein>
<comment type="caution">
    <text evidence="5">The sequence shown here is derived from an EMBL/GenBank/DDBJ whole genome shotgun (WGS) entry which is preliminary data.</text>
</comment>
<dbReference type="Pfam" id="PF08240">
    <property type="entry name" value="ADH_N"/>
    <property type="match status" value="1"/>
</dbReference>
<dbReference type="PANTHER" id="PTHR43401">
    <property type="entry name" value="L-THREONINE 3-DEHYDROGENASE"/>
    <property type="match status" value="1"/>
</dbReference>
<evidence type="ECO:0000256" key="2">
    <source>
        <dbReference type="ARBA" id="ARBA00023002"/>
    </source>
</evidence>
<evidence type="ECO:0000313" key="5">
    <source>
        <dbReference type="EMBL" id="TFB56402.1"/>
    </source>
</evidence>